<feature type="domain" description="FAD-binding oxidoreductase/transferase type 4 C-terminal" evidence="4">
    <location>
        <begin position="3"/>
        <end position="92"/>
    </location>
</feature>
<evidence type="ECO:0000259" key="4">
    <source>
        <dbReference type="Pfam" id="PF02913"/>
    </source>
</evidence>
<dbReference type="InterPro" id="IPR016164">
    <property type="entry name" value="FAD-linked_Oxase-like_C"/>
</dbReference>
<keyword evidence="2" id="KW-0285">Flavoprotein</keyword>
<dbReference type="InterPro" id="IPR016171">
    <property type="entry name" value="Vanillyl_alc_oxidase_C-sub2"/>
</dbReference>
<feature type="non-terminal residue" evidence="5">
    <location>
        <position position="1"/>
    </location>
</feature>
<keyword evidence="3" id="KW-0274">FAD</keyword>
<organism evidence="5">
    <name type="scientific">marine sediment metagenome</name>
    <dbReference type="NCBI Taxonomy" id="412755"/>
    <lineage>
        <taxon>unclassified sequences</taxon>
        <taxon>metagenomes</taxon>
        <taxon>ecological metagenomes</taxon>
    </lineage>
</organism>
<evidence type="ECO:0000256" key="3">
    <source>
        <dbReference type="ARBA" id="ARBA00022827"/>
    </source>
</evidence>
<accession>X0UH19</accession>
<sequence>SYSTVGRVIAGGHCMMFAFAFTFNRADPDEMDRVRKALHEAAEFSIEQGGIMWKPNVDEQKMIVERMDPNTLKIMKKIKQLLDPNGIMNPGNWDISA</sequence>
<comment type="cofactor">
    <cofactor evidence="1">
        <name>FAD</name>
        <dbReference type="ChEBI" id="CHEBI:57692"/>
    </cofactor>
</comment>
<dbReference type="GO" id="GO:0003824">
    <property type="term" value="F:catalytic activity"/>
    <property type="evidence" value="ECO:0007669"/>
    <property type="project" value="InterPro"/>
</dbReference>
<evidence type="ECO:0000256" key="2">
    <source>
        <dbReference type="ARBA" id="ARBA00022630"/>
    </source>
</evidence>
<dbReference type="GO" id="GO:0050660">
    <property type="term" value="F:flavin adenine dinucleotide binding"/>
    <property type="evidence" value="ECO:0007669"/>
    <property type="project" value="InterPro"/>
</dbReference>
<protein>
    <recommendedName>
        <fullName evidence="4">FAD-binding oxidoreductase/transferase type 4 C-terminal domain-containing protein</fullName>
    </recommendedName>
</protein>
<name>X0UH19_9ZZZZ</name>
<evidence type="ECO:0000313" key="5">
    <source>
        <dbReference type="EMBL" id="GAG04994.1"/>
    </source>
</evidence>
<reference evidence="5" key="1">
    <citation type="journal article" date="2014" name="Front. Microbiol.">
        <title>High frequency of phylogenetically diverse reductive dehalogenase-homologous genes in deep subseafloor sedimentary metagenomes.</title>
        <authorList>
            <person name="Kawai M."/>
            <person name="Futagami T."/>
            <person name="Toyoda A."/>
            <person name="Takaki Y."/>
            <person name="Nishi S."/>
            <person name="Hori S."/>
            <person name="Arai W."/>
            <person name="Tsubouchi T."/>
            <person name="Morono Y."/>
            <person name="Uchiyama I."/>
            <person name="Ito T."/>
            <person name="Fujiyama A."/>
            <person name="Inagaki F."/>
            <person name="Takami H."/>
        </authorList>
    </citation>
    <scope>NUCLEOTIDE SEQUENCE</scope>
    <source>
        <strain evidence="5">Expedition CK06-06</strain>
    </source>
</reference>
<dbReference type="AlphaFoldDB" id="X0UH19"/>
<gene>
    <name evidence="5" type="ORF">S01H1_42221</name>
</gene>
<proteinExistence type="predicted"/>
<dbReference type="Gene3D" id="1.10.45.10">
    <property type="entry name" value="Vanillyl-alcohol Oxidase, Chain A, domain 4"/>
    <property type="match status" value="1"/>
</dbReference>
<dbReference type="InterPro" id="IPR004113">
    <property type="entry name" value="FAD-bd_oxidored_4_C"/>
</dbReference>
<comment type="caution">
    <text evidence="5">The sequence shown here is derived from an EMBL/GenBank/DDBJ whole genome shotgun (WGS) entry which is preliminary data.</text>
</comment>
<dbReference type="FunFam" id="1.10.45.10:FF:000001">
    <property type="entry name" value="D-lactate dehydrogenase mitochondrial"/>
    <property type="match status" value="1"/>
</dbReference>
<evidence type="ECO:0000256" key="1">
    <source>
        <dbReference type="ARBA" id="ARBA00001974"/>
    </source>
</evidence>
<dbReference type="EMBL" id="BARS01026829">
    <property type="protein sequence ID" value="GAG04994.1"/>
    <property type="molecule type" value="Genomic_DNA"/>
</dbReference>
<dbReference type="Pfam" id="PF02913">
    <property type="entry name" value="FAD-oxidase_C"/>
    <property type="match status" value="1"/>
</dbReference>
<dbReference type="SUPFAM" id="SSF55103">
    <property type="entry name" value="FAD-linked oxidases, C-terminal domain"/>
    <property type="match status" value="1"/>
</dbReference>